<keyword evidence="1" id="KW-0645">Protease</keyword>
<keyword evidence="5" id="KW-1015">Disulfide bond</keyword>
<keyword evidence="4" id="KW-0720">Serine protease</keyword>
<evidence type="ECO:0000313" key="11">
    <source>
        <dbReference type="EMBL" id="KAK4872424.1"/>
    </source>
</evidence>
<dbReference type="InterPro" id="IPR038565">
    <property type="entry name" value="CLIP_sf"/>
</dbReference>
<sequence>MTRILQKISVGLILLFILPVTYQEVDDEEWKKADACKTPDGENGKCVQLFSCSSLLPLITNPPPRRVSYVKKFECGYDYYTVKVCCPRTYHYDKNNVPNTSLSDKRFCGYQHTDDYFSLPDKTDTGIDEFPWVAALMHLLYNGRVLPVESIYCQGALINERYVLTSAGCIIDTEQILNGWVRLGEYHSKNKTDCVNSSYGVDCNEPEDVGIEETFIHPFYNKNDYVYPRINDVGLLRLNRSIVYSEYIRPICLPIDGTVFPQTGDVLYSSGWATTTHSEGKSIVKRKSAVSLIDNVECRKLLGSKFPPIAKINTIPAANIVTNYFMCALGKKVLCSYTDGEPMMFTYKNQWYLAAISSWNVPCNTTVPARYTRIVNYLDWIRDSIQTLNLQYTKKRN</sequence>
<dbReference type="PROSITE" id="PS51888">
    <property type="entry name" value="CLIP"/>
    <property type="match status" value="1"/>
</dbReference>
<dbReference type="PANTHER" id="PTHR24256">
    <property type="entry name" value="TRYPTASE-RELATED"/>
    <property type="match status" value="1"/>
</dbReference>
<dbReference type="AlphaFoldDB" id="A0AAN7NY29"/>
<dbReference type="GO" id="GO:0006508">
    <property type="term" value="P:proteolysis"/>
    <property type="evidence" value="ECO:0007669"/>
    <property type="project" value="UniProtKB-KW"/>
</dbReference>
<dbReference type="InterPro" id="IPR009003">
    <property type="entry name" value="Peptidase_S1_PA"/>
</dbReference>
<dbReference type="Proteomes" id="UP001353858">
    <property type="component" value="Unassembled WGS sequence"/>
</dbReference>
<dbReference type="Pfam" id="PF00089">
    <property type="entry name" value="Trypsin"/>
    <property type="match status" value="1"/>
</dbReference>
<dbReference type="InterPro" id="IPR051487">
    <property type="entry name" value="Ser/Thr_Proteases_Immune/Dev"/>
</dbReference>
<dbReference type="GO" id="GO:0004252">
    <property type="term" value="F:serine-type endopeptidase activity"/>
    <property type="evidence" value="ECO:0007669"/>
    <property type="project" value="InterPro"/>
</dbReference>
<dbReference type="EMBL" id="JARPUR010000007">
    <property type="protein sequence ID" value="KAK4872424.1"/>
    <property type="molecule type" value="Genomic_DNA"/>
</dbReference>
<evidence type="ECO:0000256" key="7">
    <source>
        <dbReference type="ARBA" id="ARBA00024195"/>
    </source>
</evidence>
<comment type="caution">
    <text evidence="11">The sequence shown here is derived from an EMBL/GenBank/DDBJ whole genome shotgun (WGS) entry which is preliminary data.</text>
</comment>
<gene>
    <name evidence="11" type="ORF">RN001_014453</name>
</gene>
<evidence type="ECO:0008006" key="13">
    <source>
        <dbReference type="Google" id="ProtNLM"/>
    </source>
</evidence>
<dbReference type="CDD" id="cd00190">
    <property type="entry name" value="Tryp_SPc"/>
    <property type="match status" value="1"/>
</dbReference>
<feature type="domain" description="Clip" evidence="10">
    <location>
        <begin position="35"/>
        <end position="86"/>
    </location>
</feature>
<dbReference type="Gene3D" id="2.40.10.10">
    <property type="entry name" value="Trypsin-like serine proteases"/>
    <property type="match status" value="1"/>
</dbReference>
<feature type="domain" description="Peptidase S1" evidence="9">
    <location>
        <begin position="107"/>
        <end position="386"/>
    </location>
</feature>
<dbReference type="InterPro" id="IPR043504">
    <property type="entry name" value="Peptidase_S1_PA_chymotrypsin"/>
</dbReference>
<dbReference type="SMART" id="SM00680">
    <property type="entry name" value="CLIP"/>
    <property type="match status" value="1"/>
</dbReference>
<dbReference type="Pfam" id="PF12032">
    <property type="entry name" value="CLIP"/>
    <property type="match status" value="1"/>
</dbReference>
<accession>A0AAN7NY29</accession>
<keyword evidence="6" id="KW-0325">Glycoprotein</keyword>
<evidence type="ECO:0000256" key="1">
    <source>
        <dbReference type="ARBA" id="ARBA00022670"/>
    </source>
</evidence>
<evidence type="ECO:0000256" key="2">
    <source>
        <dbReference type="ARBA" id="ARBA00022729"/>
    </source>
</evidence>
<dbReference type="InterPro" id="IPR022700">
    <property type="entry name" value="CLIP"/>
</dbReference>
<feature type="chain" id="PRO_5042962447" description="CLIP domain-containing serine protease" evidence="8">
    <location>
        <begin position="24"/>
        <end position="397"/>
    </location>
</feature>
<keyword evidence="12" id="KW-1185">Reference proteome</keyword>
<evidence type="ECO:0000259" key="9">
    <source>
        <dbReference type="PROSITE" id="PS50240"/>
    </source>
</evidence>
<evidence type="ECO:0000256" key="5">
    <source>
        <dbReference type="ARBA" id="ARBA00023157"/>
    </source>
</evidence>
<evidence type="ECO:0000259" key="10">
    <source>
        <dbReference type="PROSITE" id="PS51888"/>
    </source>
</evidence>
<evidence type="ECO:0000256" key="4">
    <source>
        <dbReference type="ARBA" id="ARBA00022825"/>
    </source>
</evidence>
<dbReference type="FunFam" id="2.40.10.10:FF:000028">
    <property type="entry name" value="Serine protease easter"/>
    <property type="match status" value="1"/>
</dbReference>
<dbReference type="SMART" id="SM00020">
    <property type="entry name" value="Tryp_SPc"/>
    <property type="match status" value="1"/>
</dbReference>
<dbReference type="Gene3D" id="3.30.1640.30">
    <property type="match status" value="1"/>
</dbReference>
<evidence type="ECO:0000313" key="12">
    <source>
        <dbReference type="Proteomes" id="UP001353858"/>
    </source>
</evidence>
<evidence type="ECO:0000256" key="6">
    <source>
        <dbReference type="ARBA" id="ARBA00023180"/>
    </source>
</evidence>
<name>A0AAN7NY29_9COLE</name>
<evidence type="ECO:0000256" key="8">
    <source>
        <dbReference type="SAM" id="SignalP"/>
    </source>
</evidence>
<keyword evidence="3" id="KW-0378">Hydrolase</keyword>
<feature type="signal peptide" evidence="8">
    <location>
        <begin position="1"/>
        <end position="23"/>
    </location>
</feature>
<dbReference type="SUPFAM" id="SSF50494">
    <property type="entry name" value="Trypsin-like serine proteases"/>
    <property type="match status" value="1"/>
</dbReference>
<dbReference type="InterPro" id="IPR001254">
    <property type="entry name" value="Trypsin_dom"/>
</dbReference>
<organism evidence="11 12">
    <name type="scientific">Aquatica leii</name>
    <dbReference type="NCBI Taxonomy" id="1421715"/>
    <lineage>
        <taxon>Eukaryota</taxon>
        <taxon>Metazoa</taxon>
        <taxon>Ecdysozoa</taxon>
        <taxon>Arthropoda</taxon>
        <taxon>Hexapoda</taxon>
        <taxon>Insecta</taxon>
        <taxon>Pterygota</taxon>
        <taxon>Neoptera</taxon>
        <taxon>Endopterygota</taxon>
        <taxon>Coleoptera</taxon>
        <taxon>Polyphaga</taxon>
        <taxon>Elateriformia</taxon>
        <taxon>Elateroidea</taxon>
        <taxon>Lampyridae</taxon>
        <taxon>Luciolinae</taxon>
        <taxon>Aquatica</taxon>
    </lineage>
</organism>
<proteinExistence type="inferred from homology"/>
<comment type="similarity">
    <text evidence="7">Belongs to the peptidase S1 family. CLIP subfamily.</text>
</comment>
<evidence type="ECO:0000256" key="3">
    <source>
        <dbReference type="ARBA" id="ARBA00022801"/>
    </source>
</evidence>
<keyword evidence="2 8" id="KW-0732">Signal</keyword>
<dbReference type="PROSITE" id="PS50240">
    <property type="entry name" value="TRYPSIN_DOM"/>
    <property type="match status" value="1"/>
</dbReference>
<reference evidence="12" key="1">
    <citation type="submission" date="2023-01" db="EMBL/GenBank/DDBJ databases">
        <title>Key to firefly adult light organ development and bioluminescence: homeobox transcription factors regulate luciferase expression and transportation to peroxisome.</title>
        <authorList>
            <person name="Fu X."/>
        </authorList>
    </citation>
    <scope>NUCLEOTIDE SEQUENCE [LARGE SCALE GENOMIC DNA]</scope>
</reference>
<protein>
    <recommendedName>
        <fullName evidence="13">CLIP domain-containing serine protease</fullName>
    </recommendedName>
</protein>